<reference evidence="1" key="1">
    <citation type="submission" date="2022-08" db="EMBL/GenBank/DDBJ databases">
        <title>Complete genome sequence of Mycoplasma molare type strain H 542.</title>
        <authorList>
            <person name="Spergser J."/>
        </authorList>
    </citation>
    <scope>NUCLEOTIDE SEQUENCE</scope>
    <source>
        <strain evidence="1">H 542</strain>
    </source>
</reference>
<proteinExistence type="predicted"/>
<name>A0ABY5TUP9_9BACT</name>
<dbReference type="EMBL" id="CP103423">
    <property type="protein sequence ID" value="UWD34064.1"/>
    <property type="molecule type" value="Genomic_DNA"/>
</dbReference>
<evidence type="ECO:0000313" key="2">
    <source>
        <dbReference type="Proteomes" id="UP001058364"/>
    </source>
</evidence>
<sequence>MEDQSKKMTLTEFFEAIDKESKPIDELLKENGDWDELVRVMNALAKL</sequence>
<gene>
    <name evidence="1" type="ORF">NX772_03080</name>
</gene>
<accession>A0ABY5TUP9</accession>
<evidence type="ECO:0000313" key="1">
    <source>
        <dbReference type="EMBL" id="UWD34064.1"/>
    </source>
</evidence>
<keyword evidence="2" id="KW-1185">Reference proteome</keyword>
<protein>
    <submittedName>
        <fullName evidence="1">Uncharacterized protein</fullName>
    </submittedName>
</protein>
<dbReference type="Proteomes" id="UP001058364">
    <property type="component" value="Chromosome"/>
</dbReference>
<organism evidence="1 2">
    <name type="scientific">Mesomycoplasma molare</name>
    <dbReference type="NCBI Taxonomy" id="171288"/>
    <lineage>
        <taxon>Bacteria</taxon>
        <taxon>Bacillati</taxon>
        <taxon>Mycoplasmatota</taxon>
        <taxon>Mycoplasmoidales</taxon>
        <taxon>Metamycoplasmataceae</taxon>
        <taxon>Mesomycoplasma</taxon>
    </lineage>
</organism>
<dbReference type="RefSeq" id="WP_156925606.1">
    <property type="nucleotide sequence ID" value="NZ_CP103423.1"/>
</dbReference>